<protein>
    <submittedName>
        <fullName evidence="1">Uncharacterized protein</fullName>
    </submittedName>
</protein>
<dbReference type="AlphaFoldDB" id="A0A6C0CPJ1"/>
<sequence length="274" mass="32002">MKVLVVITKAGLCNRLQEMLSYFEHSKEVQFDKTYFIWTITEHLHSDIKELFHLPGVTILENSQNIKDNLDKFIFDNIPKNRSHYGGDKLTLTYNDSNIDITMHGGTGKHPKYDVIDPKKIIFQETLVNEVQNFIDENLKSKFHAIHIRYKDGSPIGFHIDHEMLKDFIQTHHDTPIYVSTDSMEMQEIYRPYSNVVMNSKLGNNFKTIRRDLYNSIFDLLLCSKATIFIGTPNKNTRSIQSSYSNFIYGLRGVYKEAISREYLNKHFIHDLAL</sequence>
<proteinExistence type="predicted"/>
<reference evidence="1" key="1">
    <citation type="journal article" date="2020" name="Nature">
        <title>Giant virus diversity and host interactions through global metagenomics.</title>
        <authorList>
            <person name="Schulz F."/>
            <person name="Roux S."/>
            <person name="Paez-Espino D."/>
            <person name="Jungbluth S."/>
            <person name="Walsh D.A."/>
            <person name="Denef V.J."/>
            <person name="McMahon K.D."/>
            <person name="Konstantinidis K.T."/>
            <person name="Eloe-Fadrosh E.A."/>
            <person name="Kyrpides N.C."/>
            <person name="Woyke T."/>
        </authorList>
    </citation>
    <scope>NUCLEOTIDE SEQUENCE</scope>
    <source>
        <strain evidence="1">GVMAG-M-3300021375-17</strain>
    </source>
</reference>
<name>A0A6C0CPJ1_9ZZZZ</name>
<evidence type="ECO:0000313" key="1">
    <source>
        <dbReference type="EMBL" id="QHT05355.1"/>
    </source>
</evidence>
<dbReference type="Gene3D" id="3.40.50.11350">
    <property type="match status" value="1"/>
</dbReference>
<organism evidence="1">
    <name type="scientific">viral metagenome</name>
    <dbReference type="NCBI Taxonomy" id="1070528"/>
    <lineage>
        <taxon>unclassified sequences</taxon>
        <taxon>metagenomes</taxon>
        <taxon>organismal metagenomes</taxon>
    </lineage>
</organism>
<dbReference type="EMBL" id="MN739453">
    <property type="protein sequence ID" value="QHT05355.1"/>
    <property type="molecule type" value="Genomic_DNA"/>
</dbReference>
<accession>A0A6C0CPJ1</accession>